<comment type="caution">
    <text evidence="1">The sequence shown here is derived from an EMBL/GenBank/DDBJ whole genome shotgun (WGS) entry which is preliminary data.</text>
</comment>
<keyword evidence="2" id="KW-1185">Reference proteome</keyword>
<dbReference type="EMBL" id="JBHSGO010000178">
    <property type="protein sequence ID" value="MFC4666153.1"/>
    <property type="molecule type" value="Genomic_DNA"/>
</dbReference>
<protein>
    <submittedName>
        <fullName evidence="1">Uncharacterized protein</fullName>
    </submittedName>
</protein>
<gene>
    <name evidence="1" type="ORF">ACFO3G_06030</name>
</gene>
<evidence type="ECO:0000313" key="1">
    <source>
        <dbReference type="EMBL" id="MFC4666153.1"/>
    </source>
</evidence>
<sequence length="167" mass="19062">MKKCVFASLSLLFLISFVLSYTSILAFPSKLNKEEKLVTNCTENYIGHLSHVRMRGKEKQSPKEEVTATVTRTVSGEMTLQMSLPKIGKMPGRMRIYVPHIKVDRTGYFRQTVKDALIMRMLFSHKYNAEIEGRIGDRSFSFTFKTIKATYLGVDVSAEFEFVGCLK</sequence>
<name>A0ABV9K883_9PORP</name>
<dbReference type="RefSeq" id="WP_380078944.1">
    <property type="nucleotide sequence ID" value="NZ_JBHSGO010000178.1"/>
</dbReference>
<reference evidence="2" key="1">
    <citation type="journal article" date="2019" name="Int. J. Syst. Evol. Microbiol.">
        <title>The Global Catalogue of Microorganisms (GCM) 10K type strain sequencing project: providing services to taxonomists for standard genome sequencing and annotation.</title>
        <authorList>
            <consortium name="The Broad Institute Genomics Platform"/>
            <consortium name="The Broad Institute Genome Sequencing Center for Infectious Disease"/>
            <person name="Wu L."/>
            <person name="Ma J."/>
        </authorList>
    </citation>
    <scope>NUCLEOTIDE SEQUENCE [LARGE SCALE GENOMIC DNA]</scope>
    <source>
        <strain evidence="2">CGMCC 4.7357</strain>
    </source>
</reference>
<dbReference type="Proteomes" id="UP001596020">
    <property type="component" value="Unassembled WGS sequence"/>
</dbReference>
<accession>A0ABV9K883</accession>
<evidence type="ECO:0000313" key="2">
    <source>
        <dbReference type="Proteomes" id="UP001596020"/>
    </source>
</evidence>
<proteinExistence type="predicted"/>
<organism evidence="1 2">
    <name type="scientific">Falsiporphyromonas endometrii</name>
    <dbReference type="NCBI Taxonomy" id="1387297"/>
    <lineage>
        <taxon>Bacteria</taxon>
        <taxon>Pseudomonadati</taxon>
        <taxon>Bacteroidota</taxon>
        <taxon>Bacteroidia</taxon>
        <taxon>Bacteroidales</taxon>
        <taxon>Porphyromonadaceae</taxon>
        <taxon>Falsiporphyromonas</taxon>
    </lineage>
</organism>